<dbReference type="GO" id="GO:0005886">
    <property type="term" value="C:plasma membrane"/>
    <property type="evidence" value="ECO:0007669"/>
    <property type="project" value="UniProtKB-SubCell"/>
</dbReference>
<feature type="transmembrane region" description="Helical" evidence="6">
    <location>
        <begin position="432"/>
        <end position="452"/>
    </location>
</feature>
<comment type="caution">
    <text evidence="7">The sequence shown here is derived from an EMBL/GenBank/DDBJ whole genome shotgun (WGS) entry which is preliminary data.</text>
</comment>
<dbReference type="PANTHER" id="PTHR30250:SF21">
    <property type="entry name" value="LIPID II FLIPPASE MURJ"/>
    <property type="match status" value="1"/>
</dbReference>
<evidence type="ECO:0000256" key="2">
    <source>
        <dbReference type="ARBA" id="ARBA00022475"/>
    </source>
</evidence>
<keyword evidence="3 6" id="KW-0812">Transmembrane</keyword>
<comment type="subcellular location">
    <subcellularLocation>
        <location evidence="1">Cell membrane</location>
        <topology evidence="1">Multi-pass membrane protein</topology>
    </subcellularLocation>
</comment>
<feature type="transmembrane region" description="Helical" evidence="6">
    <location>
        <begin position="40"/>
        <end position="61"/>
    </location>
</feature>
<evidence type="ECO:0000313" key="7">
    <source>
        <dbReference type="EMBL" id="HIU63265.1"/>
    </source>
</evidence>
<evidence type="ECO:0000313" key="8">
    <source>
        <dbReference type="Proteomes" id="UP000824145"/>
    </source>
</evidence>
<evidence type="ECO:0000256" key="6">
    <source>
        <dbReference type="SAM" id="Phobius"/>
    </source>
</evidence>
<keyword evidence="4 6" id="KW-1133">Transmembrane helix</keyword>
<dbReference type="InterPro" id="IPR050833">
    <property type="entry name" value="Poly_Biosynth_Transport"/>
</dbReference>
<keyword evidence="5 6" id="KW-0472">Membrane</keyword>
<evidence type="ECO:0000256" key="1">
    <source>
        <dbReference type="ARBA" id="ARBA00004651"/>
    </source>
</evidence>
<evidence type="ECO:0000256" key="4">
    <source>
        <dbReference type="ARBA" id="ARBA00022989"/>
    </source>
</evidence>
<keyword evidence="2" id="KW-1003">Cell membrane</keyword>
<feature type="transmembrane region" description="Helical" evidence="6">
    <location>
        <begin position="120"/>
        <end position="137"/>
    </location>
</feature>
<dbReference type="AlphaFoldDB" id="A0A9D1MMJ7"/>
<reference evidence="7" key="2">
    <citation type="journal article" date="2021" name="PeerJ">
        <title>Extensive microbial diversity within the chicken gut microbiome revealed by metagenomics and culture.</title>
        <authorList>
            <person name="Gilroy R."/>
            <person name="Ravi A."/>
            <person name="Getino M."/>
            <person name="Pursley I."/>
            <person name="Horton D.L."/>
            <person name="Alikhan N.F."/>
            <person name="Baker D."/>
            <person name="Gharbi K."/>
            <person name="Hall N."/>
            <person name="Watson M."/>
            <person name="Adriaenssens E.M."/>
            <person name="Foster-Nyarko E."/>
            <person name="Jarju S."/>
            <person name="Secka A."/>
            <person name="Antonio M."/>
            <person name="Oren A."/>
            <person name="Chaudhuri R.R."/>
            <person name="La Ragione R."/>
            <person name="Hildebrand F."/>
            <person name="Pallen M.J."/>
        </authorList>
    </citation>
    <scope>NUCLEOTIDE SEQUENCE</scope>
    <source>
        <strain evidence="7">9366</strain>
    </source>
</reference>
<dbReference type="EMBL" id="DVNJ01000031">
    <property type="protein sequence ID" value="HIU63265.1"/>
    <property type="molecule type" value="Genomic_DNA"/>
</dbReference>
<feature type="transmembrane region" description="Helical" evidence="6">
    <location>
        <begin position="458"/>
        <end position="477"/>
    </location>
</feature>
<feature type="transmembrane region" description="Helical" evidence="6">
    <location>
        <begin position="229"/>
        <end position="252"/>
    </location>
</feature>
<protein>
    <submittedName>
        <fullName evidence="7">Oligosaccharide flippase family protein</fullName>
    </submittedName>
</protein>
<reference evidence="7" key="1">
    <citation type="submission" date="2020-10" db="EMBL/GenBank/DDBJ databases">
        <authorList>
            <person name="Gilroy R."/>
        </authorList>
    </citation>
    <scope>NUCLEOTIDE SEQUENCE</scope>
    <source>
        <strain evidence="7">9366</strain>
    </source>
</reference>
<dbReference type="InterPro" id="IPR002797">
    <property type="entry name" value="Polysacc_synth"/>
</dbReference>
<feature type="transmembrane region" description="Helical" evidence="6">
    <location>
        <begin position="374"/>
        <end position="392"/>
    </location>
</feature>
<feature type="transmembrane region" description="Helical" evidence="6">
    <location>
        <begin position="7"/>
        <end position="28"/>
    </location>
</feature>
<feature type="transmembrane region" description="Helical" evidence="6">
    <location>
        <begin position="182"/>
        <end position="202"/>
    </location>
</feature>
<dbReference type="PANTHER" id="PTHR30250">
    <property type="entry name" value="PST FAMILY PREDICTED COLANIC ACID TRANSPORTER"/>
    <property type="match status" value="1"/>
</dbReference>
<gene>
    <name evidence="7" type="ORF">IAB07_05820</name>
</gene>
<feature type="transmembrane region" description="Helical" evidence="6">
    <location>
        <begin position="158"/>
        <end position="176"/>
    </location>
</feature>
<accession>A0A9D1MMJ7</accession>
<sequence>MKKIFKAFFTVTSVSVVTRGISFIFKIFISRELGAEVMGVYQICFSVFAMFAALAAGGIPVTLSRITAETQALGDLKAQRSAVTTAMMISLMISMAVCTLFYSFPSILDLLFSDARCRKLFLIILPTMIATSVYAVIRSWFWGRQNYFVFSLSEAADEIIKVAVCALMIFLLADLVALEYSLAYAILISDFIAAGLLIFLFFKSGGRAGAPTMCAPILRSAAPLTVTRLCGSLMAVFVSLALPAVLTGAYGLTSAEATAEYGRASGMVMPLLLAPSSVVGSLSVVMIPEIASRNAGGDKNLSSAIRRSADFTCAVACAAFIVFASCGDQIGNLLYADEKVGSQLSFAAFIVLPLSLNSMAATSLNSLGRESRTFFSSAAGYLFLAAGILLLPRFMGIYGYYTAFFCYHCASLFCNVMQLKRVFPQGVGHGKYSALIAVSCAVALFVGAISSWTRGLGDLLSCLICLPVAALLYFVALRLTGYMPKPSLLIGYIRK</sequence>
<feature type="transmembrane region" description="Helical" evidence="6">
    <location>
        <begin position="82"/>
        <end position="108"/>
    </location>
</feature>
<dbReference type="Proteomes" id="UP000824145">
    <property type="component" value="Unassembled WGS sequence"/>
</dbReference>
<feature type="transmembrane region" description="Helical" evidence="6">
    <location>
        <begin position="344"/>
        <end position="362"/>
    </location>
</feature>
<name>A0A9D1MMJ7_9FIRM</name>
<feature type="transmembrane region" description="Helical" evidence="6">
    <location>
        <begin position="264"/>
        <end position="287"/>
    </location>
</feature>
<organism evidence="7 8">
    <name type="scientific">Candidatus Caccalectryoclostridium excrementigallinarum</name>
    <dbReference type="NCBI Taxonomy" id="2840710"/>
    <lineage>
        <taxon>Bacteria</taxon>
        <taxon>Bacillati</taxon>
        <taxon>Bacillota</taxon>
        <taxon>Clostridia</taxon>
        <taxon>Christensenellales</taxon>
        <taxon>Christensenellaceae</taxon>
        <taxon>Christensenellaceae incertae sedis</taxon>
        <taxon>Candidatus Caccalectryoclostridium</taxon>
    </lineage>
</organism>
<dbReference type="Pfam" id="PF01943">
    <property type="entry name" value="Polysacc_synt"/>
    <property type="match status" value="1"/>
</dbReference>
<proteinExistence type="predicted"/>
<feature type="transmembrane region" description="Helical" evidence="6">
    <location>
        <begin position="308"/>
        <end position="324"/>
    </location>
</feature>
<evidence type="ECO:0000256" key="3">
    <source>
        <dbReference type="ARBA" id="ARBA00022692"/>
    </source>
</evidence>
<evidence type="ECO:0000256" key="5">
    <source>
        <dbReference type="ARBA" id="ARBA00023136"/>
    </source>
</evidence>